<dbReference type="RefSeq" id="WP_188418915.1">
    <property type="nucleotide sequence ID" value="NZ_BMDO01000018.1"/>
</dbReference>
<dbReference type="AlphaFoldDB" id="A0A917JFE4"/>
<sequence length="89" mass="10241">MKKFIPHLLGFILVTTIILAIVGHISQSNYEFSGLIQKIKFEEPKHTPIITVHQINYKFVYRGTEFDSIKVGDSIIKLKGEESIRIIKK</sequence>
<reference evidence="1" key="2">
    <citation type="submission" date="2020-09" db="EMBL/GenBank/DDBJ databases">
        <authorList>
            <person name="Sun Q."/>
            <person name="Sedlacek I."/>
        </authorList>
    </citation>
    <scope>NUCLEOTIDE SEQUENCE</scope>
    <source>
        <strain evidence="1">CCM 8711</strain>
    </source>
</reference>
<gene>
    <name evidence="1" type="ORF">GCM10011425_39810</name>
</gene>
<proteinExistence type="predicted"/>
<name>A0A917JFE4_9SPHI</name>
<dbReference type="Proteomes" id="UP000662074">
    <property type="component" value="Unassembled WGS sequence"/>
</dbReference>
<keyword evidence="2" id="KW-1185">Reference proteome</keyword>
<accession>A0A917JFE4</accession>
<organism evidence="1 2">
    <name type="scientific">Mucilaginibacter galii</name>
    <dbReference type="NCBI Taxonomy" id="2005073"/>
    <lineage>
        <taxon>Bacteria</taxon>
        <taxon>Pseudomonadati</taxon>
        <taxon>Bacteroidota</taxon>
        <taxon>Sphingobacteriia</taxon>
        <taxon>Sphingobacteriales</taxon>
        <taxon>Sphingobacteriaceae</taxon>
        <taxon>Mucilaginibacter</taxon>
    </lineage>
</organism>
<evidence type="ECO:0000313" key="2">
    <source>
        <dbReference type="Proteomes" id="UP000662074"/>
    </source>
</evidence>
<reference evidence="1" key="1">
    <citation type="journal article" date="2014" name="Int. J. Syst. Evol. Microbiol.">
        <title>Complete genome sequence of Corynebacterium casei LMG S-19264T (=DSM 44701T), isolated from a smear-ripened cheese.</title>
        <authorList>
            <consortium name="US DOE Joint Genome Institute (JGI-PGF)"/>
            <person name="Walter F."/>
            <person name="Albersmeier A."/>
            <person name="Kalinowski J."/>
            <person name="Ruckert C."/>
        </authorList>
    </citation>
    <scope>NUCLEOTIDE SEQUENCE</scope>
    <source>
        <strain evidence="1">CCM 8711</strain>
    </source>
</reference>
<protein>
    <submittedName>
        <fullName evidence="1">Uncharacterized protein</fullName>
    </submittedName>
</protein>
<dbReference type="EMBL" id="BMDO01000018">
    <property type="protein sequence ID" value="GGI52769.1"/>
    <property type="molecule type" value="Genomic_DNA"/>
</dbReference>
<comment type="caution">
    <text evidence="1">The sequence shown here is derived from an EMBL/GenBank/DDBJ whole genome shotgun (WGS) entry which is preliminary data.</text>
</comment>
<evidence type="ECO:0000313" key="1">
    <source>
        <dbReference type="EMBL" id="GGI52769.1"/>
    </source>
</evidence>